<keyword evidence="2" id="KW-1185">Reference proteome</keyword>
<evidence type="ECO:0000313" key="1">
    <source>
        <dbReference type="EMBL" id="MEK0183645.1"/>
    </source>
</evidence>
<dbReference type="EMBL" id="JBBLXS010000015">
    <property type="protein sequence ID" value="MEK0183645.1"/>
    <property type="molecule type" value="Genomic_DNA"/>
</dbReference>
<dbReference type="RefSeq" id="WP_340518370.1">
    <property type="nucleotide sequence ID" value="NZ_JBBLXS010000015.1"/>
</dbReference>
<comment type="caution">
    <text evidence="1">The sequence shown here is derived from an EMBL/GenBank/DDBJ whole genome shotgun (WGS) entry which is preliminary data.</text>
</comment>
<gene>
    <name evidence="1" type="ORF">WMG39_02155</name>
</gene>
<dbReference type="Proteomes" id="UP001384579">
    <property type="component" value="Unassembled WGS sequence"/>
</dbReference>
<name>A0ABU8YGZ5_9CYAN</name>
<protein>
    <submittedName>
        <fullName evidence="1">Uncharacterized protein</fullName>
    </submittedName>
</protein>
<reference evidence="1 2" key="1">
    <citation type="journal article" date="2020" name="Harmful Algae">
        <title>Molecular and morphological characterization of a novel dihydroanatoxin-a producing Microcoleus species (cyanobacteria) from the Russian River, California, USA.</title>
        <authorList>
            <person name="Conklin K.Y."/>
            <person name="Stancheva R."/>
            <person name="Otten T.G."/>
            <person name="Fadness R."/>
            <person name="Boyer G.L."/>
            <person name="Read B."/>
            <person name="Zhang X."/>
            <person name="Sheath R.G."/>
        </authorList>
    </citation>
    <scope>NUCLEOTIDE SEQUENCE [LARGE SCALE GENOMIC DNA]</scope>
    <source>
        <strain evidence="1 2">PTRS2</strain>
    </source>
</reference>
<proteinExistence type="predicted"/>
<evidence type="ECO:0000313" key="2">
    <source>
        <dbReference type="Proteomes" id="UP001384579"/>
    </source>
</evidence>
<sequence>MTFFLWGLAQISRNASRAIVQQFVRQEVVSWQLAVVSCQLLVGSWQ</sequence>
<accession>A0ABU8YGZ5</accession>
<organism evidence="1 2">
    <name type="scientific">Microcoleus anatoxicus PTRS2</name>
    <dbReference type="NCBI Taxonomy" id="2705321"/>
    <lineage>
        <taxon>Bacteria</taxon>
        <taxon>Bacillati</taxon>
        <taxon>Cyanobacteriota</taxon>
        <taxon>Cyanophyceae</taxon>
        <taxon>Oscillatoriophycideae</taxon>
        <taxon>Oscillatoriales</taxon>
        <taxon>Microcoleaceae</taxon>
        <taxon>Microcoleus</taxon>
        <taxon>Microcoleus anatoxicus</taxon>
    </lineage>
</organism>